<proteinExistence type="predicted"/>
<accession>A0A1C7LMN2</accession>
<evidence type="ECO:0000313" key="2">
    <source>
        <dbReference type="Proteomes" id="UP000092993"/>
    </source>
</evidence>
<dbReference type="InterPro" id="IPR032675">
    <property type="entry name" value="LRR_dom_sf"/>
</dbReference>
<gene>
    <name evidence="1" type="ORF">A0H81_14534</name>
</gene>
<organism evidence="1 2">
    <name type="scientific">Grifola frondosa</name>
    <name type="common">Maitake</name>
    <name type="synonym">Polyporus frondosus</name>
    <dbReference type="NCBI Taxonomy" id="5627"/>
    <lineage>
        <taxon>Eukaryota</taxon>
        <taxon>Fungi</taxon>
        <taxon>Dikarya</taxon>
        <taxon>Basidiomycota</taxon>
        <taxon>Agaricomycotina</taxon>
        <taxon>Agaricomycetes</taxon>
        <taxon>Polyporales</taxon>
        <taxon>Grifolaceae</taxon>
        <taxon>Grifola</taxon>
    </lineage>
</organism>
<dbReference type="SUPFAM" id="SSF52047">
    <property type="entry name" value="RNI-like"/>
    <property type="match status" value="1"/>
</dbReference>
<dbReference type="EMBL" id="LUGG01000044">
    <property type="protein sequence ID" value="OBZ65446.1"/>
    <property type="molecule type" value="Genomic_DNA"/>
</dbReference>
<comment type="caution">
    <text evidence="1">The sequence shown here is derived from an EMBL/GenBank/DDBJ whole genome shotgun (WGS) entry which is preliminary data.</text>
</comment>
<protein>
    <submittedName>
        <fullName evidence="1">Uncharacterized protein</fullName>
    </submittedName>
</protein>
<dbReference type="OrthoDB" id="2908272at2759"/>
<dbReference type="AlphaFoldDB" id="A0A1C7LMN2"/>
<dbReference type="Proteomes" id="UP000092993">
    <property type="component" value="Unassembled WGS sequence"/>
</dbReference>
<keyword evidence="2" id="KW-1185">Reference proteome</keyword>
<sequence length="501" mass="55960">MPDIETFYLSLNPERCFDSPGFDGPLRLINPSHLLVDFLSDNALAVDLVKDVLAPSIESWTALKRVDLSDPDHYGAIWSAQFRMALREAPHLKYIFIGKASARYEAAKLDDIARNPQIREIYCRGTVDWRIWNNASEDLRKVLRFGSGINSVSLQEIAICDENLMPGQRVQTTRRNIIISSKRFNRLGIIFLYSVPFISTYINAQLFAAHINSHPNHARLDLNLLTESRACNTRVLLLPAVLSAVSPQSPSPILSLSQVISNRSDLEGFDIGITPSAFACFPHLRCLTLRGGHVAFDPDDIPRDALPSLNNLDISQCGPTLILLLAEMRLPSLKKSAVGMKHGEEAGCFLSKHGAALTSLSVSDHSLSWPRWERILDLCPNVIELLLADAGPPKPVSLTSPGKTYPKLTRILLPNTGPHITNPAITQRWTEFLEGIDFEPLLSLVEFRLESKNLWPLSEAHALLLPWAHLARELRKLGIALADMDGNRWERTTKAYRRLLA</sequence>
<evidence type="ECO:0000313" key="1">
    <source>
        <dbReference type="EMBL" id="OBZ65446.1"/>
    </source>
</evidence>
<name>A0A1C7LMN2_GRIFR</name>
<dbReference type="Gene3D" id="3.80.10.10">
    <property type="entry name" value="Ribonuclease Inhibitor"/>
    <property type="match status" value="1"/>
</dbReference>
<reference evidence="1 2" key="1">
    <citation type="submission" date="2016-03" db="EMBL/GenBank/DDBJ databases">
        <title>Whole genome sequencing of Grifola frondosa 9006-11.</title>
        <authorList>
            <person name="Min B."/>
            <person name="Park H."/>
            <person name="Kim J.-G."/>
            <person name="Cho H."/>
            <person name="Oh Y.-L."/>
            <person name="Kong W.-S."/>
            <person name="Choi I.-G."/>
        </authorList>
    </citation>
    <scope>NUCLEOTIDE SEQUENCE [LARGE SCALE GENOMIC DNA]</scope>
    <source>
        <strain evidence="1 2">9006-11</strain>
    </source>
</reference>